<dbReference type="Gene3D" id="3.40.50.300">
    <property type="entry name" value="P-loop containing nucleotide triphosphate hydrolases"/>
    <property type="match status" value="1"/>
</dbReference>
<dbReference type="InterPro" id="IPR027417">
    <property type="entry name" value="P-loop_NTPase"/>
</dbReference>
<dbReference type="InterPro" id="IPR003439">
    <property type="entry name" value="ABC_transporter-like_ATP-bd"/>
</dbReference>
<evidence type="ECO:0000256" key="3">
    <source>
        <dbReference type="ARBA" id="ARBA00022448"/>
    </source>
</evidence>
<evidence type="ECO:0000256" key="7">
    <source>
        <dbReference type="ARBA" id="ARBA00023136"/>
    </source>
</evidence>
<evidence type="ECO:0000256" key="5">
    <source>
        <dbReference type="ARBA" id="ARBA00022741"/>
    </source>
</evidence>
<dbReference type="InterPro" id="IPR003593">
    <property type="entry name" value="AAA+_ATPase"/>
</dbReference>
<dbReference type="OrthoDB" id="9809450at2"/>
<dbReference type="NCBIfam" id="TIGR01727">
    <property type="entry name" value="oligo_HPY"/>
    <property type="match status" value="1"/>
</dbReference>
<keyword evidence="5" id="KW-0547">Nucleotide-binding</keyword>
<feature type="domain" description="ABC transporter" evidence="8">
    <location>
        <begin position="3"/>
        <end position="259"/>
    </location>
</feature>
<accession>A0A4P2Q0E6</accession>
<keyword evidence="3" id="KW-0813">Transport</keyword>
<dbReference type="PROSITE" id="PS00211">
    <property type="entry name" value="ABC_TRANSPORTER_1"/>
    <property type="match status" value="1"/>
</dbReference>
<dbReference type="Proteomes" id="UP000295781">
    <property type="component" value="Chromosome"/>
</dbReference>
<keyword evidence="6 9" id="KW-0067">ATP-binding</keyword>
<dbReference type="InterPro" id="IPR050388">
    <property type="entry name" value="ABC_Ni/Peptide_Import"/>
</dbReference>
<evidence type="ECO:0000313" key="9">
    <source>
        <dbReference type="EMBL" id="AUX22649.1"/>
    </source>
</evidence>
<dbReference type="GO" id="GO:0016887">
    <property type="term" value="F:ATP hydrolysis activity"/>
    <property type="evidence" value="ECO:0007669"/>
    <property type="project" value="InterPro"/>
</dbReference>
<comment type="similarity">
    <text evidence="2">Belongs to the ABC transporter superfamily.</text>
</comment>
<dbReference type="GO" id="GO:0005886">
    <property type="term" value="C:plasma membrane"/>
    <property type="evidence" value="ECO:0007669"/>
    <property type="project" value="UniProtKB-SubCell"/>
</dbReference>
<keyword evidence="4" id="KW-1003">Cell membrane</keyword>
<dbReference type="InterPro" id="IPR017871">
    <property type="entry name" value="ABC_transporter-like_CS"/>
</dbReference>
<dbReference type="PROSITE" id="PS50893">
    <property type="entry name" value="ABC_TRANSPORTER_2"/>
    <property type="match status" value="1"/>
</dbReference>
<name>A0A4P2Q0E6_SORCE</name>
<gene>
    <name evidence="9" type="primary">dppD</name>
    <name evidence="9" type="ORF">SOCEGT47_031530</name>
</gene>
<dbReference type="GO" id="GO:0015833">
    <property type="term" value="P:peptide transport"/>
    <property type="evidence" value="ECO:0007669"/>
    <property type="project" value="InterPro"/>
</dbReference>
<dbReference type="CDD" id="cd03257">
    <property type="entry name" value="ABC_NikE_OppD_transporters"/>
    <property type="match status" value="1"/>
</dbReference>
<reference evidence="9 10" key="1">
    <citation type="submission" date="2015-09" db="EMBL/GenBank/DDBJ databases">
        <title>Sorangium comparison.</title>
        <authorList>
            <person name="Zaburannyi N."/>
            <person name="Bunk B."/>
            <person name="Overmann J."/>
            <person name="Mueller R."/>
        </authorList>
    </citation>
    <scope>NUCLEOTIDE SEQUENCE [LARGE SCALE GENOMIC DNA]</scope>
    <source>
        <strain evidence="9 10">So ceGT47</strain>
    </source>
</reference>
<evidence type="ECO:0000256" key="4">
    <source>
        <dbReference type="ARBA" id="ARBA00022475"/>
    </source>
</evidence>
<dbReference type="AlphaFoldDB" id="A0A4P2Q0E6"/>
<evidence type="ECO:0000259" key="8">
    <source>
        <dbReference type="PROSITE" id="PS50893"/>
    </source>
</evidence>
<dbReference type="PANTHER" id="PTHR43297">
    <property type="entry name" value="OLIGOPEPTIDE TRANSPORT ATP-BINDING PROTEIN APPD"/>
    <property type="match status" value="1"/>
</dbReference>
<dbReference type="GO" id="GO:0005524">
    <property type="term" value="F:ATP binding"/>
    <property type="evidence" value="ECO:0007669"/>
    <property type="project" value="UniProtKB-KW"/>
</dbReference>
<sequence length="337" mass="36577">MLLEVKNLKTHFFTEEGVVRAVDDVSFGVDRGEVLGIVGESGSGKSVTSLSLLRLIPDPPGRIVGGEILLESERGTPEDLLGASEARMERVRGDRIAMIFQDPMTSLNPYLRVSEQLIEVLALHRGMGRAEARRRSVEILQAVGIPAAASRIDDYPHQLSGGMRQRVMIAMALLCDPDLLIADEPTTALDVTIQAQILDLIRERKEALGAAVLLITHDLGVVANMADRVAVMYAGRIVEEGPVRDIFRAPRHPYTIGLSRSIPRLDDARGAELVPIPGMPPSLARLPPGCAFHPRCAHAVARCREEPPAPRVVSGQGSRRALHVVRCHVEDVAGRAP</sequence>
<evidence type="ECO:0000256" key="1">
    <source>
        <dbReference type="ARBA" id="ARBA00004417"/>
    </source>
</evidence>
<comment type="subcellular location">
    <subcellularLocation>
        <location evidence="1">Cell inner membrane</location>
        <topology evidence="1">Peripheral membrane protein</topology>
    </subcellularLocation>
</comment>
<organism evidence="9 10">
    <name type="scientific">Sorangium cellulosum</name>
    <name type="common">Polyangium cellulosum</name>
    <dbReference type="NCBI Taxonomy" id="56"/>
    <lineage>
        <taxon>Bacteria</taxon>
        <taxon>Pseudomonadati</taxon>
        <taxon>Myxococcota</taxon>
        <taxon>Polyangia</taxon>
        <taxon>Polyangiales</taxon>
        <taxon>Polyangiaceae</taxon>
        <taxon>Sorangium</taxon>
    </lineage>
</organism>
<protein>
    <submittedName>
        <fullName evidence="9">Peptide ABC transporter ATP-binding protein</fullName>
    </submittedName>
</protein>
<dbReference type="PANTHER" id="PTHR43297:SF2">
    <property type="entry name" value="DIPEPTIDE TRANSPORT ATP-BINDING PROTEIN DPPD"/>
    <property type="match status" value="1"/>
</dbReference>
<dbReference type="RefSeq" id="WP_129347776.1">
    <property type="nucleotide sequence ID" value="NZ_CP012670.1"/>
</dbReference>
<dbReference type="EMBL" id="CP012670">
    <property type="protein sequence ID" value="AUX22649.1"/>
    <property type="molecule type" value="Genomic_DNA"/>
</dbReference>
<evidence type="ECO:0000313" key="10">
    <source>
        <dbReference type="Proteomes" id="UP000295781"/>
    </source>
</evidence>
<dbReference type="SMART" id="SM00382">
    <property type="entry name" value="AAA"/>
    <property type="match status" value="1"/>
</dbReference>
<evidence type="ECO:0000256" key="6">
    <source>
        <dbReference type="ARBA" id="ARBA00022840"/>
    </source>
</evidence>
<dbReference type="FunFam" id="3.40.50.300:FF:000016">
    <property type="entry name" value="Oligopeptide ABC transporter ATP-binding component"/>
    <property type="match status" value="1"/>
</dbReference>
<dbReference type="Pfam" id="PF00005">
    <property type="entry name" value="ABC_tran"/>
    <property type="match status" value="1"/>
</dbReference>
<keyword evidence="7" id="KW-0472">Membrane</keyword>
<dbReference type="InterPro" id="IPR013563">
    <property type="entry name" value="Oligopep_ABC_C"/>
</dbReference>
<dbReference type="Pfam" id="PF08352">
    <property type="entry name" value="oligo_HPY"/>
    <property type="match status" value="1"/>
</dbReference>
<proteinExistence type="inferred from homology"/>
<dbReference type="SUPFAM" id="SSF52540">
    <property type="entry name" value="P-loop containing nucleoside triphosphate hydrolases"/>
    <property type="match status" value="1"/>
</dbReference>
<evidence type="ECO:0000256" key="2">
    <source>
        <dbReference type="ARBA" id="ARBA00005417"/>
    </source>
</evidence>